<reference evidence="1" key="1">
    <citation type="submission" date="2019-08" db="EMBL/GenBank/DDBJ databases">
        <authorList>
            <person name="Kucharzyk K."/>
            <person name="Murdoch R.W."/>
            <person name="Higgins S."/>
            <person name="Loffler F."/>
        </authorList>
    </citation>
    <scope>NUCLEOTIDE SEQUENCE</scope>
</reference>
<accession>A0A645CCC2</accession>
<evidence type="ECO:0000313" key="1">
    <source>
        <dbReference type="EMBL" id="MPM74571.1"/>
    </source>
</evidence>
<name>A0A645CCC2_9ZZZZ</name>
<dbReference type="EMBL" id="VSSQ01026053">
    <property type="protein sequence ID" value="MPM74571.1"/>
    <property type="molecule type" value="Genomic_DNA"/>
</dbReference>
<sequence>MGQALRRGMFGAVRLALQPAQDFLVEAIYIVKGTRAKKVVFYVSYHVLNPAFALGIGLAAELNADTTFIPVATKIISQEIIAKVLTFQKH</sequence>
<gene>
    <name evidence="1" type="ORF">SDC9_121559</name>
</gene>
<comment type="caution">
    <text evidence="1">The sequence shown here is derived from an EMBL/GenBank/DDBJ whole genome shotgun (WGS) entry which is preliminary data.</text>
</comment>
<organism evidence="1">
    <name type="scientific">bioreactor metagenome</name>
    <dbReference type="NCBI Taxonomy" id="1076179"/>
    <lineage>
        <taxon>unclassified sequences</taxon>
        <taxon>metagenomes</taxon>
        <taxon>ecological metagenomes</taxon>
    </lineage>
</organism>
<dbReference type="AlphaFoldDB" id="A0A645CCC2"/>
<proteinExistence type="predicted"/>
<protein>
    <submittedName>
        <fullName evidence="1">Uncharacterized protein</fullName>
    </submittedName>
</protein>